<name>A0A852T7T9_9BACI</name>
<accession>A0A852T7T9</accession>
<dbReference type="EMBL" id="JACCBX010000003">
    <property type="protein sequence ID" value="NYE04723.1"/>
    <property type="molecule type" value="Genomic_DNA"/>
</dbReference>
<gene>
    <name evidence="3" type="ORF">F4694_001472</name>
</gene>
<sequence>MSKHGSRNRGVKAPGVNPQGYGQDAEMTEDPKSKLENAAKKSNTK</sequence>
<comment type="caution">
    <text evidence="3">The sequence shown here is derived from an EMBL/GenBank/DDBJ whole genome shotgun (WGS) entry which is preliminary data.</text>
</comment>
<reference evidence="4" key="1">
    <citation type="submission" date="2020-07" db="EMBL/GenBank/DDBJ databases">
        <authorList>
            <person name="Partida-Martinez L."/>
            <person name="Huntemann M."/>
            <person name="Clum A."/>
            <person name="Wang J."/>
            <person name="Palaniappan K."/>
            <person name="Ritter S."/>
            <person name="Chen I.-M."/>
            <person name="Stamatis D."/>
            <person name="Reddy T."/>
            <person name="O'Malley R."/>
            <person name="Daum C."/>
            <person name="Shapiro N."/>
            <person name="Ivanova N."/>
            <person name="Kyrpides N."/>
            <person name="Woyke T."/>
        </authorList>
    </citation>
    <scope>NUCLEOTIDE SEQUENCE [LARGE SCALE GENOMIC DNA]</scope>
    <source>
        <strain evidence="4">AT2.8</strain>
    </source>
</reference>
<dbReference type="RefSeq" id="WP_034674074.1">
    <property type="nucleotide sequence ID" value="NZ_JARSIV010000007.1"/>
</dbReference>
<organism evidence="3 4">
    <name type="scientific">Neobacillus niacini</name>
    <dbReference type="NCBI Taxonomy" id="86668"/>
    <lineage>
        <taxon>Bacteria</taxon>
        <taxon>Bacillati</taxon>
        <taxon>Bacillota</taxon>
        <taxon>Bacilli</taxon>
        <taxon>Bacillales</taxon>
        <taxon>Bacillaceae</taxon>
        <taxon>Neobacillus</taxon>
    </lineage>
</organism>
<dbReference type="AlphaFoldDB" id="A0A852T7T9"/>
<proteinExistence type="predicted"/>
<dbReference type="NCBIfam" id="TIGR03093">
    <property type="entry name" value="SASP_sspL"/>
    <property type="match status" value="1"/>
</dbReference>
<evidence type="ECO:0000313" key="4">
    <source>
        <dbReference type="Proteomes" id="UP000548423"/>
    </source>
</evidence>
<feature type="region of interest" description="Disordered" evidence="2">
    <location>
        <begin position="1"/>
        <end position="45"/>
    </location>
</feature>
<evidence type="ECO:0000256" key="1">
    <source>
        <dbReference type="NCBIfam" id="TIGR03093"/>
    </source>
</evidence>
<dbReference type="Proteomes" id="UP000548423">
    <property type="component" value="Unassembled WGS sequence"/>
</dbReference>
<protein>
    <recommendedName>
        <fullName evidence="1">Small, acid-soluble spore protein L</fullName>
    </recommendedName>
</protein>
<evidence type="ECO:0000313" key="3">
    <source>
        <dbReference type="EMBL" id="NYE04723.1"/>
    </source>
</evidence>
<reference evidence="4" key="2">
    <citation type="submission" date="2020-08" db="EMBL/GenBank/DDBJ databases">
        <title>The Agave Microbiome: Exploring the role of microbial communities in plant adaptations to desert environments.</title>
        <authorList>
            <person name="Partida-Martinez L.P."/>
        </authorList>
    </citation>
    <scope>NUCLEOTIDE SEQUENCE [LARGE SCALE GENOMIC DNA]</scope>
    <source>
        <strain evidence="4">AT2.8</strain>
    </source>
</reference>
<evidence type="ECO:0000256" key="2">
    <source>
        <dbReference type="SAM" id="MobiDB-lite"/>
    </source>
</evidence>
<feature type="compositionally biased region" description="Basic residues" evidence="2">
    <location>
        <begin position="1"/>
        <end position="10"/>
    </location>
</feature>
<feature type="compositionally biased region" description="Basic and acidic residues" evidence="2">
    <location>
        <begin position="29"/>
        <end position="39"/>
    </location>
</feature>
<dbReference type="InterPro" id="IPR017526">
    <property type="entry name" value="SASP_SspL"/>
</dbReference>